<dbReference type="SUPFAM" id="SSF52172">
    <property type="entry name" value="CheY-like"/>
    <property type="match status" value="1"/>
</dbReference>
<dbReference type="InterPro" id="IPR000700">
    <property type="entry name" value="PAS-assoc_C"/>
</dbReference>
<dbReference type="SUPFAM" id="SSF55785">
    <property type="entry name" value="PYP-like sensor domain (PAS domain)"/>
    <property type="match status" value="1"/>
</dbReference>
<feature type="region of interest" description="Disordered" evidence="13">
    <location>
        <begin position="1323"/>
        <end position="1406"/>
    </location>
</feature>
<dbReference type="Proteomes" id="UP001274830">
    <property type="component" value="Unassembled WGS sequence"/>
</dbReference>
<feature type="compositionally biased region" description="Low complexity" evidence="13">
    <location>
        <begin position="303"/>
        <end position="338"/>
    </location>
</feature>
<feature type="compositionally biased region" description="Polar residues" evidence="13">
    <location>
        <begin position="279"/>
        <end position="302"/>
    </location>
</feature>
<dbReference type="Gene3D" id="1.10.287.130">
    <property type="match status" value="1"/>
</dbReference>
<dbReference type="Gene3D" id="3.30.450.20">
    <property type="entry name" value="PAS domain"/>
    <property type="match status" value="2"/>
</dbReference>
<dbReference type="InterPro" id="IPR003594">
    <property type="entry name" value="HATPase_dom"/>
</dbReference>
<dbReference type="InterPro" id="IPR003661">
    <property type="entry name" value="HisK_dim/P_dom"/>
</dbReference>
<dbReference type="GO" id="GO:0009927">
    <property type="term" value="F:histidine phosphotransfer kinase activity"/>
    <property type="evidence" value="ECO:0007669"/>
    <property type="project" value="TreeGrafter"/>
</dbReference>
<dbReference type="InterPro" id="IPR005467">
    <property type="entry name" value="His_kinase_dom"/>
</dbReference>
<dbReference type="SMART" id="SM00388">
    <property type="entry name" value="HisKA"/>
    <property type="match status" value="1"/>
</dbReference>
<organism evidence="18 19">
    <name type="scientific">Recurvomyces mirabilis</name>
    <dbReference type="NCBI Taxonomy" id="574656"/>
    <lineage>
        <taxon>Eukaryota</taxon>
        <taxon>Fungi</taxon>
        <taxon>Dikarya</taxon>
        <taxon>Ascomycota</taxon>
        <taxon>Pezizomycotina</taxon>
        <taxon>Dothideomycetes</taxon>
        <taxon>Dothideomycetidae</taxon>
        <taxon>Mycosphaerellales</taxon>
        <taxon>Teratosphaeriaceae</taxon>
        <taxon>Recurvomyces</taxon>
    </lineage>
</organism>
<evidence type="ECO:0000259" key="16">
    <source>
        <dbReference type="PROSITE" id="PS50112"/>
    </source>
</evidence>
<evidence type="ECO:0000259" key="17">
    <source>
        <dbReference type="PROSITE" id="PS50113"/>
    </source>
</evidence>
<dbReference type="Pfam" id="PF02518">
    <property type="entry name" value="HATPase_c"/>
    <property type="match status" value="1"/>
</dbReference>
<evidence type="ECO:0000256" key="3">
    <source>
        <dbReference type="ARBA" id="ARBA00012438"/>
    </source>
</evidence>
<evidence type="ECO:0000256" key="10">
    <source>
        <dbReference type="ARBA" id="ARBA00023012"/>
    </source>
</evidence>
<keyword evidence="6" id="KW-0808">Transferase</keyword>
<dbReference type="CDD" id="cd17546">
    <property type="entry name" value="REC_hyHK_CKI1_RcsC-like"/>
    <property type="match status" value="1"/>
</dbReference>
<keyword evidence="9" id="KW-0067">ATP-binding</keyword>
<feature type="domain" description="PAC" evidence="17">
    <location>
        <begin position="453"/>
        <end position="506"/>
    </location>
</feature>
<evidence type="ECO:0000256" key="6">
    <source>
        <dbReference type="ARBA" id="ARBA00022679"/>
    </source>
</evidence>
<dbReference type="CDD" id="cd00082">
    <property type="entry name" value="HisKA"/>
    <property type="match status" value="1"/>
</dbReference>
<feature type="domain" description="Response regulatory" evidence="15">
    <location>
        <begin position="1101"/>
        <end position="1229"/>
    </location>
</feature>
<dbReference type="GO" id="GO:1900745">
    <property type="term" value="P:positive regulation of p38MAPK cascade"/>
    <property type="evidence" value="ECO:0007669"/>
    <property type="project" value="UniProtKB-ARBA"/>
</dbReference>
<dbReference type="NCBIfam" id="TIGR00229">
    <property type="entry name" value="sensory_box"/>
    <property type="match status" value="1"/>
</dbReference>
<feature type="compositionally biased region" description="Basic and acidic residues" evidence="13">
    <location>
        <begin position="191"/>
        <end position="200"/>
    </location>
</feature>
<evidence type="ECO:0000313" key="19">
    <source>
        <dbReference type="Proteomes" id="UP001274830"/>
    </source>
</evidence>
<keyword evidence="10" id="KW-0902">Two-component regulatory system</keyword>
<evidence type="ECO:0000256" key="7">
    <source>
        <dbReference type="ARBA" id="ARBA00022741"/>
    </source>
</evidence>
<dbReference type="FunFam" id="3.30.450.20:FF:000099">
    <property type="entry name" value="Sensory box sensor histidine kinase"/>
    <property type="match status" value="1"/>
</dbReference>
<feature type="modified residue" description="4-aspartylphosphate" evidence="12">
    <location>
        <position position="1156"/>
    </location>
</feature>
<keyword evidence="8" id="KW-0418">Kinase</keyword>
<evidence type="ECO:0000256" key="1">
    <source>
        <dbReference type="ARBA" id="ARBA00000085"/>
    </source>
</evidence>
<feature type="region of interest" description="Disordered" evidence="13">
    <location>
        <begin position="173"/>
        <end position="218"/>
    </location>
</feature>
<evidence type="ECO:0000256" key="13">
    <source>
        <dbReference type="SAM" id="MobiDB-lite"/>
    </source>
</evidence>
<feature type="compositionally biased region" description="Polar residues" evidence="13">
    <location>
        <begin position="1257"/>
        <end position="1276"/>
    </location>
</feature>
<comment type="function">
    <text evidence="11">Involved in the control of the SAPK-dependent transcriptional response to peroxide stress. Regulates sty1 activity.</text>
</comment>
<dbReference type="SMART" id="SM00387">
    <property type="entry name" value="HATPase_c"/>
    <property type="match status" value="1"/>
</dbReference>
<dbReference type="Gene3D" id="3.40.50.2300">
    <property type="match status" value="1"/>
</dbReference>
<dbReference type="SUPFAM" id="SSF47384">
    <property type="entry name" value="Homodimeric domain of signal transducing histidine kinase"/>
    <property type="match status" value="1"/>
</dbReference>
<dbReference type="SMART" id="SM00091">
    <property type="entry name" value="PAS"/>
    <property type="match status" value="2"/>
</dbReference>
<keyword evidence="19" id="KW-1185">Reference proteome</keyword>
<evidence type="ECO:0000256" key="8">
    <source>
        <dbReference type="ARBA" id="ARBA00022777"/>
    </source>
</evidence>
<dbReference type="InterPro" id="IPR001789">
    <property type="entry name" value="Sig_transdc_resp-reg_receiver"/>
</dbReference>
<dbReference type="FunFam" id="1.10.287.130:FF:000002">
    <property type="entry name" value="Two-component osmosensing histidine kinase"/>
    <property type="match status" value="1"/>
</dbReference>
<reference evidence="18" key="1">
    <citation type="submission" date="2023-07" db="EMBL/GenBank/DDBJ databases">
        <title>Black Yeasts Isolated from many extreme environments.</title>
        <authorList>
            <person name="Coleine C."/>
            <person name="Stajich J.E."/>
            <person name="Selbmann L."/>
        </authorList>
    </citation>
    <scope>NUCLEOTIDE SEQUENCE</scope>
    <source>
        <strain evidence="18">CCFEE 5485</strain>
    </source>
</reference>
<evidence type="ECO:0000256" key="4">
    <source>
        <dbReference type="ARBA" id="ARBA00022490"/>
    </source>
</evidence>
<name>A0AAE0TN99_9PEZI</name>
<dbReference type="InterPro" id="IPR004358">
    <property type="entry name" value="Sig_transdc_His_kin-like_C"/>
</dbReference>
<proteinExistence type="predicted"/>
<dbReference type="EC" id="2.7.13.3" evidence="3"/>
<feature type="domain" description="PAS" evidence="16">
    <location>
        <begin position="508"/>
        <end position="578"/>
    </location>
</feature>
<evidence type="ECO:0000256" key="11">
    <source>
        <dbReference type="ARBA" id="ARBA00054109"/>
    </source>
</evidence>
<dbReference type="Pfam" id="PF00512">
    <property type="entry name" value="HisKA"/>
    <property type="match status" value="1"/>
</dbReference>
<feature type="compositionally biased region" description="Low complexity" evidence="13">
    <location>
        <begin position="352"/>
        <end position="362"/>
    </location>
</feature>
<dbReference type="InterPro" id="IPR013655">
    <property type="entry name" value="PAS_fold_3"/>
</dbReference>
<dbReference type="InterPro" id="IPR011006">
    <property type="entry name" value="CheY-like_superfamily"/>
</dbReference>
<dbReference type="GO" id="GO:0005737">
    <property type="term" value="C:cytoplasm"/>
    <property type="evidence" value="ECO:0007669"/>
    <property type="project" value="UniProtKB-SubCell"/>
</dbReference>
<dbReference type="SUPFAM" id="SSF55874">
    <property type="entry name" value="ATPase domain of HSP90 chaperone/DNA topoisomerase II/histidine kinase"/>
    <property type="match status" value="1"/>
</dbReference>
<feature type="domain" description="PAC" evidence="17">
    <location>
        <begin position="581"/>
        <end position="633"/>
    </location>
</feature>
<feature type="region of interest" description="Disordered" evidence="13">
    <location>
        <begin position="279"/>
        <end position="363"/>
    </location>
</feature>
<dbReference type="PANTHER" id="PTHR43047:SF74">
    <property type="entry name" value="HISTIDINE KINASE-RELATED"/>
    <property type="match status" value="1"/>
</dbReference>
<evidence type="ECO:0000313" key="18">
    <source>
        <dbReference type="EMBL" id="KAK3669844.1"/>
    </source>
</evidence>
<evidence type="ECO:0000256" key="12">
    <source>
        <dbReference type="PROSITE-ProRule" id="PRU00169"/>
    </source>
</evidence>
<keyword evidence="7" id="KW-0547">Nucleotide-binding</keyword>
<dbReference type="PANTHER" id="PTHR43047">
    <property type="entry name" value="TWO-COMPONENT HISTIDINE PROTEIN KINASE"/>
    <property type="match status" value="1"/>
</dbReference>
<dbReference type="CDD" id="cd00130">
    <property type="entry name" value="PAS"/>
    <property type="match status" value="1"/>
</dbReference>
<dbReference type="PROSITE" id="PS50113">
    <property type="entry name" value="PAC"/>
    <property type="match status" value="2"/>
</dbReference>
<dbReference type="PRINTS" id="PR00344">
    <property type="entry name" value="BCTRLSENSOR"/>
</dbReference>
<dbReference type="InterPro" id="IPR035965">
    <property type="entry name" value="PAS-like_dom_sf"/>
</dbReference>
<evidence type="ECO:0000259" key="14">
    <source>
        <dbReference type="PROSITE" id="PS50109"/>
    </source>
</evidence>
<dbReference type="Pfam" id="PF08447">
    <property type="entry name" value="PAS_3"/>
    <property type="match status" value="1"/>
</dbReference>
<dbReference type="CDD" id="cd16922">
    <property type="entry name" value="HATPase_EvgS-ArcB-TorS-like"/>
    <property type="match status" value="1"/>
</dbReference>
<comment type="catalytic activity">
    <reaction evidence="1">
        <text>ATP + protein L-histidine = ADP + protein N-phospho-L-histidine.</text>
        <dbReference type="EC" id="2.7.13.3"/>
    </reaction>
</comment>
<dbReference type="GO" id="GO:0005524">
    <property type="term" value="F:ATP binding"/>
    <property type="evidence" value="ECO:0007669"/>
    <property type="project" value="UniProtKB-KW"/>
</dbReference>
<dbReference type="PROSITE" id="PS50112">
    <property type="entry name" value="PAS"/>
    <property type="match status" value="1"/>
</dbReference>
<accession>A0AAE0TN99</accession>
<evidence type="ECO:0000256" key="9">
    <source>
        <dbReference type="ARBA" id="ARBA00022840"/>
    </source>
</evidence>
<comment type="subcellular location">
    <subcellularLocation>
        <location evidence="2">Cytoplasm</location>
    </subcellularLocation>
</comment>
<dbReference type="GO" id="GO:0005886">
    <property type="term" value="C:plasma membrane"/>
    <property type="evidence" value="ECO:0007669"/>
    <property type="project" value="TreeGrafter"/>
</dbReference>
<dbReference type="InterPro" id="IPR036890">
    <property type="entry name" value="HATPase_C_sf"/>
</dbReference>
<dbReference type="GO" id="GO:0000155">
    <property type="term" value="F:phosphorelay sensor kinase activity"/>
    <property type="evidence" value="ECO:0007669"/>
    <property type="project" value="InterPro"/>
</dbReference>
<dbReference type="PROSITE" id="PS50109">
    <property type="entry name" value="HIS_KIN"/>
    <property type="match status" value="1"/>
</dbReference>
<dbReference type="PROSITE" id="PS50110">
    <property type="entry name" value="RESPONSE_REGULATORY"/>
    <property type="match status" value="1"/>
</dbReference>
<feature type="domain" description="Histidine kinase" evidence="14">
    <location>
        <begin position="799"/>
        <end position="1023"/>
    </location>
</feature>
<keyword evidence="4" id="KW-0963">Cytoplasm</keyword>
<evidence type="ECO:0000256" key="5">
    <source>
        <dbReference type="ARBA" id="ARBA00022553"/>
    </source>
</evidence>
<dbReference type="SMART" id="SM00448">
    <property type="entry name" value="REC"/>
    <property type="match status" value="1"/>
</dbReference>
<dbReference type="SMART" id="SM00086">
    <property type="entry name" value="PAC"/>
    <property type="match status" value="2"/>
</dbReference>
<dbReference type="GO" id="GO:0009365">
    <property type="term" value="C:protein histidine kinase complex"/>
    <property type="evidence" value="ECO:0007669"/>
    <property type="project" value="UniProtKB-ARBA"/>
</dbReference>
<evidence type="ECO:0000256" key="2">
    <source>
        <dbReference type="ARBA" id="ARBA00004496"/>
    </source>
</evidence>
<feature type="compositionally biased region" description="Polar residues" evidence="13">
    <location>
        <begin position="174"/>
        <end position="183"/>
    </location>
</feature>
<dbReference type="InterPro" id="IPR036097">
    <property type="entry name" value="HisK_dim/P_sf"/>
</dbReference>
<protein>
    <recommendedName>
        <fullName evidence="3">histidine kinase</fullName>
        <ecNumber evidence="3">2.7.13.3</ecNumber>
    </recommendedName>
</protein>
<gene>
    <name evidence="18" type="ORF">LTR78_010302</name>
</gene>
<comment type="caution">
    <text evidence="18">The sequence shown here is derived from an EMBL/GenBank/DDBJ whole genome shotgun (WGS) entry which is preliminary data.</text>
</comment>
<evidence type="ECO:0000259" key="15">
    <source>
        <dbReference type="PROSITE" id="PS50110"/>
    </source>
</evidence>
<dbReference type="Gene3D" id="3.30.565.10">
    <property type="entry name" value="Histidine kinase-like ATPase, C-terminal domain"/>
    <property type="match status" value="1"/>
</dbReference>
<feature type="region of interest" description="Disordered" evidence="13">
    <location>
        <begin position="1044"/>
        <end position="1080"/>
    </location>
</feature>
<dbReference type="InterPro" id="IPR000014">
    <property type="entry name" value="PAS"/>
</dbReference>
<dbReference type="Pfam" id="PF13426">
    <property type="entry name" value="PAS_9"/>
    <property type="match status" value="1"/>
</dbReference>
<dbReference type="FunFam" id="3.30.565.10:FF:000010">
    <property type="entry name" value="Sensor histidine kinase RcsC"/>
    <property type="match status" value="1"/>
</dbReference>
<sequence>MEDPVGMSRGRVSFEDFATAKRIGERTQDELEADDYFSADGRNGSVQSGISPTWGGLSIKIPPSQMKTDMAFTALQYLPMPVLVLSSAKTVVLANEAMGRLFGVEINALSEEAADEETEVESLARTATMEIRSATDVLYGTTLAQLGVDMLQNGNAVFMAWEDTLESIVDDASRAQTSSTQLNTHHKRKGRDREPLERRRPSSRASSTRMSQSGASRTEVHDAIIDVVFSTDRDPTTGLPQTSRHDVSCHVQATMIVSVWATEDEQYFTLTFTAAHTEQPQLNAPRTTSRTVARTPTSFTAQSIASGLDSNSSSGSSGQRKSQSTSTTPTTHSALASPHSKPLLDYPPRGPPSKTTSASAPSVFSKTNRLKDAILNSMSIPAYALWKDESFGLPNKAAIKLIYPWLEDGQFDSNEQARDFLSRYVLYKEDFSDEIPLEDFPIMKLMREQQSFEHYRVGMYSAKDGSRLLFDVSGQAMLDEKGEFLGGLVLFHDVTEFTTTIKRQQKVNEEQFEDICNMIPQMIWRTDEEGNHDYYSDRWYSYTGLTEEQSHGLGWLNAFHPDDLEVAKPRWAHSLATGDEYRTEYRCMSAQGEWRWMLGRAVPMRDEEGKIVKWFGTCTDIDEQVIMREQAHQMRESLERVIEHARITLWAVNTETKLTLYEGRSMYEPAAGVPKTHFHGMDLKDIFIEQGRQNEMAPYMAAIDDVMHGRVPDRTIEVPIASTDTWFNTRLFPLIKNERKGDLQGEAFIDGVVGVSLDVTDMKQAHEALKERDQENSRLMAQSVAAKEASKMKSQFLANMSHEIRTPIAGVIGMSELLLDDEGGGLTKEQRECAENIQRSANGLLTVINDILDFSKVESGRLDIEEVQFDLAVVIRDVNKMLSFAAERKGLQYIADIQEMTSWKVMGDPGRLRQVMTNLLTNSIKFTSEGSVTMRVRVQKETDDAVEVHFTVCDTGIGIEEEVRKRLFKPFSQADSSTARRFGGTGLGLTISKNLVELMQGKINLESRLGVGTTATFWIRFNKTPYQSGGPVPLGSIPDRLASEVSVSRPASETGPPTPTTPGKSLGRRDGSTSAYMSGLSPWPVDEPLPELNAQDRKNCQVLVVEDNPINQQIALKTVAKLGFPVKAVWNGAECLQYLQEPASAEYPRPDIILMDVQMPILDGYRATYTIRNGHHFVAQPAIRNTPIIAMTASAIQGDREKCQIAGMDDYLAKPVKKPNLERMLVKWAIEGKRKRAEAAASNVMGPGDPKIKRPTPNRNKSSFMSEGSTVSPQDQLTSELDRLETYHRNALARSSEAPDDIAIRRQKAEEKAITLRDDVLLEAGEDPKTKTGKSHGGSDTGHPLTTENMEKFGGRAAPVASLRRDESGDTDMDSLAATAGEHRSHLTTPAPSVSRGPGEMNRRTG</sequence>
<feature type="region of interest" description="Disordered" evidence="13">
    <location>
        <begin position="1239"/>
        <end position="1276"/>
    </location>
</feature>
<dbReference type="Pfam" id="PF00072">
    <property type="entry name" value="Response_reg"/>
    <property type="match status" value="1"/>
</dbReference>
<keyword evidence="5 12" id="KW-0597">Phosphoprotein</keyword>
<dbReference type="InterPro" id="IPR001610">
    <property type="entry name" value="PAC"/>
</dbReference>
<feature type="compositionally biased region" description="Low complexity" evidence="13">
    <location>
        <begin position="203"/>
        <end position="213"/>
    </location>
</feature>
<dbReference type="EMBL" id="JAUTXT010000070">
    <property type="protein sequence ID" value="KAK3669844.1"/>
    <property type="molecule type" value="Genomic_DNA"/>
</dbReference>